<organism evidence="2 3">
    <name type="scientific">Epibacterium ulvae</name>
    <dbReference type="NCBI Taxonomy" id="1156985"/>
    <lineage>
        <taxon>Bacteria</taxon>
        <taxon>Pseudomonadati</taxon>
        <taxon>Pseudomonadota</taxon>
        <taxon>Alphaproteobacteria</taxon>
        <taxon>Rhodobacterales</taxon>
        <taxon>Roseobacteraceae</taxon>
        <taxon>Epibacterium</taxon>
    </lineage>
</organism>
<dbReference type="Proteomes" id="UP000198767">
    <property type="component" value="Unassembled WGS sequence"/>
</dbReference>
<dbReference type="PANTHER" id="PTHR47473:SF1">
    <property type="entry name" value="METHYLTRANSFERASE DOMAIN-CONTAINING PROTEIN"/>
    <property type="match status" value="1"/>
</dbReference>
<dbReference type="EMBL" id="FMWG01000006">
    <property type="protein sequence ID" value="SCZ66194.1"/>
    <property type="molecule type" value="Genomic_DNA"/>
</dbReference>
<accession>A0A1G5QWD2</accession>
<keyword evidence="3" id="KW-1185">Reference proteome</keyword>
<dbReference type="OrthoDB" id="9777638at2"/>
<dbReference type="InterPro" id="IPR029063">
    <property type="entry name" value="SAM-dependent_MTases_sf"/>
</dbReference>
<dbReference type="Gene3D" id="3.40.50.150">
    <property type="entry name" value="Vaccinia Virus protein VP39"/>
    <property type="match status" value="1"/>
</dbReference>
<proteinExistence type="predicted"/>
<protein>
    <submittedName>
        <fullName evidence="2">S-adenosylmethionine-diacylgycerolhomoserine-N-methlytransferase</fullName>
    </submittedName>
</protein>
<evidence type="ECO:0000313" key="3">
    <source>
        <dbReference type="Proteomes" id="UP000198767"/>
    </source>
</evidence>
<dbReference type="SUPFAM" id="SSF53335">
    <property type="entry name" value="S-adenosyl-L-methionine-dependent methyltransferases"/>
    <property type="match status" value="1"/>
</dbReference>
<dbReference type="RefSeq" id="WP_090219026.1">
    <property type="nucleotide sequence ID" value="NZ_CANLDO010000006.1"/>
</dbReference>
<dbReference type="STRING" id="1156985.SAMN04488118_106154"/>
<evidence type="ECO:0000313" key="2">
    <source>
        <dbReference type="EMBL" id="SCZ66194.1"/>
    </source>
</evidence>
<dbReference type="GO" id="GO:0016740">
    <property type="term" value="F:transferase activity"/>
    <property type="evidence" value="ECO:0007669"/>
    <property type="project" value="UniProtKB-KW"/>
</dbReference>
<reference evidence="2 3" key="1">
    <citation type="submission" date="2016-10" db="EMBL/GenBank/DDBJ databases">
        <authorList>
            <person name="de Groot N.N."/>
        </authorList>
    </citation>
    <scope>NUCLEOTIDE SEQUENCE [LARGE SCALE GENOMIC DNA]</scope>
    <source>
        <strain evidence="2 3">U95</strain>
    </source>
</reference>
<dbReference type="CDD" id="cd02440">
    <property type="entry name" value="AdoMet_MTases"/>
    <property type="match status" value="1"/>
</dbReference>
<evidence type="ECO:0000259" key="1">
    <source>
        <dbReference type="Pfam" id="PF13649"/>
    </source>
</evidence>
<feature type="domain" description="Methyltransferase" evidence="1">
    <location>
        <begin position="47"/>
        <end position="142"/>
    </location>
</feature>
<gene>
    <name evidence="2" type="ORF">SAMN04488118_106154</name>
</gene>
<dbReference type="Pfam" id="PF13649">
    <property type="entry name" value="Methyltransf_25"/>
    <property type="match status" value="1"/>
</dbReference>
<sequence>MNHTPHASLMDEVYRHQRKIYDATRKYYLLGRDRLIDEMDPSPNARILEIACGTGRNLDLIDQRYPGRRLYGFDISSQMLETARAKLGNRAYLAQGDACAFEARTLFGTAEFDHIIMSYSLSMIPNWQVAIAEALRHLAPGGMLHLVDFGDQARLPIGFKSVLRAWLRKFHVSPRDDLDAVLQDLTAGRPLDMRHDYLFRNYAQIARIRAA</sequence>
<dbReference type="PANTHER" id="PTHR47473">
    <property type="entry name" value="BTA1P"/>
    <property type="match status" value="1"/>
</dbReference>
<name>A0A1G5QWD2_9RHOB</name>
<keyword evidence="2" id="KW-0808">Transferase</keyword>
<dbReference type="AlphaFoldDB" id="A0A1G5QWD2"/>
<dbReference type="InterPro" id="IPR041698">
    <property type="entry name" value="Methyltransf_25"/>
</dbReference>